<keyword evidence="1" id="KW-0963">Cytoplasm</keyword>
<dbReference type="NCBIfam" id="TIGR00281">
    <property type="entry name" value="SMC-Scp complex subunit ScpB"/>
    <property type="match status" value="1"/>
</dbReference>
<dbReference type="Pfam" id="PF04079">
    <property type="entry name" value="SMC_ScpB"/>
    <property type="match status" value="1"/>
</dbReference>
<feature type="non-terminal residue" evidence="5">
    <location>
        <position position="1"/>
    </location>
</feature>
<keyword evidence="2" id="KW-0132">Cell division</keyword>
<organism evidence="5 6">
    <name type="scientific">Durusdinium trenchii</name>
    <dbReference type="NCBI Taxonomy" id="1381693"/>
    <lineage>
        <taxon>Eukaryota</taxon>
        <taxon>Sar</taxon>
        <taxon>Alveolata</taxon>
        <taxon>Dinophyceae</taxon>
        <taxon>Suessiales</taxon>
        <taxon>Symbiodiniaceae</taxon>
        <taxon>Durusdinium</taxon>
    </lineage>
</organism>
<dbReference type="EMBL" id="CAXAMM010031094">
    <property type="protein sequence ID" value="CAK9067469.1"/>
    <property type="molecule type" value="Genomic_DNA"/>
</dbReference>
<keyword evidence="3" id="KW-0159">Chromosome partition</keyword>
<dbReference type="InterPro" id="IPR036390">
    <property type="entry name" value="WH_DNA-bd_sf"/>
</dbReference>
<dbReference type="Gene3D" id="1.10.10.10">
    <property type="entry name" value="Winged helix-like DNA-binding domain superfamily/Winged helix DNA-binding domain"/>
    <property type="match status" value="2"/>
</dbReference>
<keyword evidence="6" id="KW-1185">Reference proteome</keyword>
<reference evidence="5 6" key="1">
    <citation type="submission" date="2024-02" db="EMBL/GenBank/DDBJ databases">
        <authorList>
            <person name="Chen Y."/>
            <person name="Shah S."/>
            <person name="Dougan E. K."/>
            <person name="Thang M."/>
            <person name="Chan C."/>
        </authorList>
    </citation>
    <scope>NUCLEOTIDE SEQUENCE [LARGE SCALE GENOMIC DNA]</scope>
</reference>
<dbReference type="PANTHER" id="PTHR34298">
    <property type="entry name" value="SEGREGATION AND CONDENSATION PROTEIN B"/>
    <property type="match status" value="1"/>
</dbReference>
<evidence type="ECO:0000256" key="1">
    <source>
        <dbReference type="ARBA" id="ARBA00022490"/>
    </source>
</evidence>
<dbReference type="InterPro" id="IPR036388">
    <property type="entry name" value="WH-like_DNA-bd_sf"/>
</dbReference>
<name>A0ABP0NV94_9DINO</name>
<protein>
    <submittedName>
        <fullName evidence="5">Segregation and condensation protein B</fullName>
    </submittedName>
</protein>
<dbReference type="InterPro" id="IPR005234">
    <property type="entry name" value="ScpB_csome_segregation"/>
</dbReference>
<keyword evidence="4" id="KW-0131">Cell cycle</keyword>
<accession>A0ABP0NV94</accession>
<evidence type="ECO:0000256" key="3">
    <source>
        <dbReference type="ARBA" id="ARBA00022829"/>
    </source>
</evidence>
<comment type="caution">
    <text evidence="5">The sequence shown here is derived from an EMBL/GenBank/DDBJ whole genome shotgun (WGS) entry which is preliminary data.</text>
</comment>
<sequence>DAKAAPEFGPAPVGLAAAFEAILLAAGRAVPADAAWEALSLREGAAEFAGDASAKDTIEALAQQLNDELEAAGRPARAERLAGGYRLMVAPEFSAVVATFDRNRQSTKLSRASIETLSIIAYRQPITRAQIEAIRGVACGEVLRSLLERKLIVIKGRAEEVGRPILYGTTPQFLELFGLASLKDLPGAAGAIKTNES</sequence>
<evidence type="ECO:0000256" key="2">
    <source>
        <dbReference type="ARBA" id="ARBA00022618"/>
    </source>
</evidence>
<gene>
    <name evidence="5" type="ORF">SCF082_LOCUS34142</name>
</gene>
<proteinExistence type="predicted"/>
<evidence type="ECO:0000313" key="6">
    <source>
        <dbReference type="Proteomes" id="UP001642464"/>
    </source>
</evidence>
<evidence type="ECO:0000313" key="5">
    <source>
        <dbReference type="EMBL" id="CAK9067469.1"/>
    </source>
</evidence>
<dbReference type="Proteomes" id="UP001642464">
    <property type="component" value="Unassembled WGS sequence"/>
</dbReference>
<evidence type="ECO:0000256" key="4">
    <source>
        <dbReference type="ARBA" id="ARBA00023306"/>
    </source>
</evidence>
<dbReference type="PANTHER" id="PTHR34298:SF2">
    <property type="entry name" value="SEGREGATION AND CONDENSATION PROTEIN B"/>
    <property type="match status" value="1"/>
</dbReference>
<dbReference type="SUPFAM" id="SSF46785">
    <property type="entry name" value="Winged helix' DNA-binding domain"/>
    <property type="match status" value="1"/>
</dbReference>